<dbReference type="InterPro" id="IPR047873">
    <property type="entry name" value="Ribosomal_uL16"/>
</dbReference>
<evidence type="ECO:0000256" key="5">
    <source>
        <dbReference type="ARBA" id="ARBA00035198"/>
    </source>
</evidence>
<dbReference type="SUPFAM" id="SSF54686">
    <property type="entry name" value="Ribosomal protein L16p/L10e"/>
    <property type="match status" value="1"/>
</dbReference>
<dbReference type="OrthoDB" id="9802589at2"/>
<comment type="similarity">
    <text evidence="1 6 7">Belongs to the universal ribosomal protein uL16 family.</text>
</comment>
<keyword evidence="6 8" id="KW-0694">RNA-binding</keyword>
<dbReference type="NCBIfam" id="TIGR01164">
    <property type="entry name" value="rplP_bact"/>
    <property type="match status" value="1"/>
</dbReference>
<dbReference type="Pfam" id="PF00252">
    <property type="entry name" value="Ribosomal_L16"/>
    <property type="match status" value="1"/>
</dbReference>
<reference evidence="10 11" key="1">
    <citation type="journal article" date="2016" name="Genome Announc.">
        <title>Draft Genome Sequence of Planomonospora sphaerica JCM9374, a Rare Actinomycete.</title>
        <authorList>
            <person name="Dohra H."/>
            <person name="Suzuki T."/>
            <person name="Inoue Y."/>
            <person name="Kodani S."/>
        </authorList>
    </citation>
    <scope>NUCLEOTIDE SEQUENCE [LARGE SCALE GENOMIC DNA]</scope>
    <source>
        <strain evidence="10 11">JCM 9374</strain>
    </source>
</reference>
<evidence type="ECO:0000313" key="11">
    <source>
        <dbReference type="Proteomes" id="UP000077701"/>
    </source>
</evidence>
<name>A0A171CAN6_9ACTN</name>
<dbReference type="PANTHER" id="PTHR12220:SF13">
    <property type="entry name" value="LARGE RIBOSOMAL SUBUNIT PROTEIN UL16M"/>
    <property type="match status" value="1"/>
</dbReference>
<dbReference type="RefSeq" id="WP_068896539.1">
    <property type="nucleotide sequence ID" value="NZ_BDCX01000004.1"/>
</dbReference>
<dbReference type="PROSITE" id="PS00586">
    <property type="entry name" value="RIBOSOMAL_L16_1"/>
    <property type="match status" value="1"/>
</dbReference>
<keyword evidence="11" id="KW-1185">Reference proteome</keyword>
<sequence length="139" mass="15730">MLIPRRVKHRKQHRPDRSGAAKGGTRVVFGEYGIQALEHSYVTNRQIESARIAMTRHIKRGGKVWINIYPDRPLTKKPAETRMGSGKGSPEWWIANVKPGRVMFELSGVAEPVAREALKRAIHKLPMKCKVVKREVGEA</sequence>
<keyword evidence="2 6" id="KW-0820">tRNA-binding</keyword>
<dbReference type="AlphaFoldDB" id="A0A171CAN6"/>
<dbReference type="InterPro" id="IPR036920">
    <property type="entry name" value="Ribosomal_uL16_sf"/>
</dbReference>
<feature type="region of interest" description="Disordered" evidence="9">
    <location>
        <begin position="1"/>
        <end position="23"/>
    </location>
</feature>
<keyword evidence="6 8" id="KW-0699">rRNA-binding</keyword>
<keyword evidence="3 6" id="KW-0689">Ribosomal protein</keyword>
<dbReference type="GO" id="GO:0000049">
    <property type="term" value="F:tRNA binding"/>
    <property type="evidence" value="ECO:0007669"/>
    <property type="project" value="UniProtKB-KW"/>
</dbReference>
<gene>
    <name evidence="6" type="primary">rplP</name>
    <name evidence="10" type="ORF">PS9374_02052</name>
</gene>
<dbReference type="InterPro" id="IPR000114">
    <property type="entry name" value="Ribosomal_uL16_bact-type"/>
</dbReference>
<keyword evidence="4 6" id="KW-0687">Ribonucleoprotein</keyword>
<dbReference type="GO" id="GO:0006412">
    <property type="term" value="P:translation"/>
    <property type="evidence" value="ECO:0007669"/>
    <property type="project" value="UniProtKB-UniRule"/>
</dbReference>
<evidence type="ECO:0000256" key="3">
    <source>
        <dbReference type="ARBA" id="ARBA00022980"/>
    </source>
</evidence>
<dbReference type="FunFam" id="3.90.1170.10:FF:000001">
    <property type="entry name" value="50S ribosomal protein L16"/>
    <property type="match status" value="1"/>
</dbReference>
<evidence type="ECO:0000256" key="4">
    <source>
        <dbReference type="ARBA" id="ARBA00023274"/>
    </source>
</evidence>
<dbReference type="STRING" id="161355.PS9374_02052"/>
<evidence type="ECO:0000256" key="7">
    <source>
        <dbReference type="RuleBase" id="RU004413"/>
    </source>
</evidence>
<dbReference type="GO" id="GO:0003735">
    <property type="term" value="F:structural constituent of ribosome"/>
    <property type="evidence" value="ECO:0007669"/>
    <property type="project" value="InterPro"/>
</dbReference>
<evidence type="ECO:0000256" key="9">
    <source>
        <dbReference type="SAM" id="MobiDB-lite"/>
    </source>
</evidence>
<dbReference type="GO" id="GO:0022625">
    <property type="term" value="C:cytosolic large ribosomal subunit"/>
    <property type="evidence" value="ECO:0007669"/>
    <property type="project" value="TreeGrafter"/>
</dbReference>
<dbReference type="PRINTS" id="PR00060">
    <property type="entry name" value="RIBOSOMALL16"/>
</dbReference>
<feature type="compositionally biased region" description="Basic residues" evidence="9">
    <location>
        <begin position="1"/>
        <end position="14"/>
    </location>
</feature>
<evidence type="ECO:0000256" key="2">
    <source>
        <dbReference type="ARBA" id="ARBA00022555"/>
    </source>
</evidence>
<evidence type="ECO:0000256" key="1">
    <source>
        <dbReference type="ARBA" id="ARBA00008931"/>
    </source>
</evidence>
<evidence type="ECO:0000256" key="8">
    <source>
        <dbReference type="RuleBase" id="RU004414"/>
    </source>
</evidence>
<organism evidence="10 11">
    <name type="scientific">Planomonospora sphaerica</name>
    <dbReference type="NCBI Taxonomy" id="161355"/>
    <lineage>
        <taxon>Bacteria</taxon>
        <taxon>Bacillati</taxon>
        <taxon>Actinomycetota</taxon>
        <taxon>Actinomycetes</taxon>
        <taxon>Streptosporangiales</taxon>
        <taxon>Streptosporangiaceae</taxon>
        <taxon>Planomonospora</taxon>
    </lineage>
</organism>
<reference evidence="11" key="2">
    <citation type="submission" date="2016-04" db="EMBL/GenBank/DDBJ databases">
        <title>Planomonospora sphaerica JCM9374 whole genome shotgun sequence.</title>
        <authorList>
            <person name="Suzuki T."/>
            <person name="Dohra H."/>
            <person name="Kodani S."/>
        </authorList>
    </citation>
    <scope>NUCLEOTIDE SEQUENCE [LARGE SCALE GENOMIC DNA]</scope>
    <source>
        <strain evidence="11">JCM 9374</strain>
    </source>
</reference>
<evidence type="ECO:0000256" key="6">
    <source>
        <dbReference type="HAMAP-Rule" id="MF_01342"/>
    </source>
</evidence>
<comment type="function">
    <text evidence="6 8">Binds 23S rRNA and is also seen to make contacts with the A and possibly P site tRNAs.</text>
</comment>
<dbReference type="Proteomes" id="UP000077701">
    <property type="component" value="Unassembled WGS sequence"/>
</dbReference>
<dbReference type="EMBL" id="BDCX01000004">
    <property type="protein sequence ID" value="GAT66402.1"/>
    <property type="molecule type" value="Genomic_DNA"/>
</dbReference>
<dbReference type="CDD" id="cd01433">
    <property type="entry name" value="Ribosomal_L16_L10e"/>
    <property type="match status" value="1"/>
</dbReference>
<comment type="subunit">
    <text evidence="6 8">Part of the 50S ribosomal subunit.</text>
</comment>
<dbReference type="HAMAP" id="MF_01342">
    <property type="entry name" value="Ribosomal_uL16"/>
    <property type="match status" value="1"/>
</dbReference>
<proteinExistence type="inferred from homology"/>
<dbReference type="InterPro" id="IPR016180">
    <property type="entry name" value="Ribosomal_uL16_dom"/>
</dbReference>
<evidence type="ECO:0000313" key="10">
    <source>
        <dbReference type="EMBL" id="GAT66402.1"/>
    </source>
</evidence>
<comment type="caution">
    <text evidence="10">The sequence shown here is derived from an EMBL/GenBank/DDBJ whole genome shotgun (WGS) entry which is preliminary data.</text>
</comment>
<dbReference type="Gene3D" id="3.90.1170.10">
    <property type="entry name" value="Ribosomal protein L10e/L16"/>
    <property type="match status" value="1"/>
</dbReference>
<dbReference type="GO" id="GO:0019843">
    <property type="term" value="F:rRNA binding"/>
    <property type="evidence" value="ECO:0007669"/>
    <property type="project" value="UniProtKB-UniRule"/>
</dbReference>
<dbReference type="InterPro" id="IPR020798">
    <property type="entry name" value="Ribosomal_uL16_CS"/>
</dbReference>
<dbReference type="PANTHER" id="PTHR12220">
    <property type="entry name" value="50S/60S RIBOSOMAL PROTEIN L16"/>
    <property type="match status" value="1"/>
</dbReference>
<protein>
    <recommendedName>
        <fullName evidence="5 6">Large ribosomal subunit protein uL16</fullName>
    </recommendedName>
</protein>
<accession>A0A171CAN6</accession>
<dbReference type="PROSITE" id="PS00701">
    <property type="entry name" value="RIBOSOMAL_L16_2"/>
    <property type="match status" value="1"/>
</dbReference>